<comment type="caution">
    <text evidence="2">The sequence shown here is derived from an EMBL/GenBank/DDBJ whole genome shotgun (WGS) entry which is preliminary data.</text>
</comment>
<keyword evidence="3" id="KW-1185">Reference proteome</keyword>
<dbReference type="Proteomes" id="UP000886523">
    <property type="component" value="Unassembled WGS sequence"/>
</dbReference>
<evidence type="ECO:0000313" key="2">
    <source>
        <dbReference type="EMBL" id="KAF9508468.1"/>
    </source>
</evidence>
<evidence type="ECO:0000313" key="3">
    <source>
        <dbReference type="Proteomes" id="UP000886523"/>
    </source>
</evidence>
<gene>
    <name evidence="2" type="ORF">BS47DRAFT_1397780</name>
</gene>
<feature type="compositionally biased region" description="Polar residues" evidence="1">
    <location>
        <begin position="19"/>
        <end position="28"/>
    </location>
</feature>
<protein>
    <submittedName>
        <fullName evidence="2">Uncharacterized protein</fullName>
    </submittedName>
</protein>
<sequence length="122" mass="13474">MGDVPPSGRANGPPRTAVFSPTESGADSSGSFAAIAEMIPPVEWKLPDFYREVTSPNSGLHAFISGDVRDVACYLGVFDYLLMSVHIQNQRVPMRGWSMHPTRRPRKVTRVVTDQYLQLVAI</sequence>
<reference evidence="2" key="1">
    <citation type="journal article" date="2020" name="Nat. Commun.">
        <title>Large-scale genome sequencing of mycorrhizal fungi provides insights into the early evolution of symbiotic traits.</title>
        <authorList>
            <person name="Miyauchi S."/>
            <person name="Kiss E."/>
            <person name="Kuo A."/>
            <person name="Drula E."/>
            <person name="Kohler A."/>
            <person name="Sanchez-Garcia M."/>
            <person name="Morin E."/>
            <person name="Andreopoulos B."/>
            <person name="Barry K.W."/>
            <person name="Bonito G."/>
            <person name="Buee M."/>
            <person name="Carver A."/>
            <person name="Chen C."/>
            <person name="Cichocki N."/>
            <person name="Clum A."/>
            <person name="Culley D."/>
            <person name="Crous P.W."/>
            <person name="Fauchery L."/>
            <person name="Girlanda M."/>
            <person name="Hayes R.D."/>
            <person name="Keri Z."/>
            <person name="LaButti K."/>
            <person name="Lipzen A."/>
            <person name="Lombard V."/>
            <person name="Magnuson J."/>
            <person name="Maillard F."/>
            <person name="Murat C."/>
            <person name="Nolan M."/>
            <person name="Ohm R.A."/>
            <person name="Pangilinan J."/>
            <person name="Pereira M.F."/>
            <person name="Perotto S."/>
            <person name="Peter M."/>
            <person name="Pfister S."/>
            <person name="Riley R."/>
            <person name="Sitrit Y."/>
            <person name="Stielow J.B."/>
            <person name="Szollosi G."/>
            <person name="Zifcakova L."/>
            <person name="Stursova M."/>
            <person name="Spatafora J.W."/>
            <person name="Tedersoo L."/>
            <person name="Vaario L.M."/>
            <person name="Yamada A."/>
            <person name="Yan M."/>
            <person name="Wang P."/>
            <person name="Xu J."/>
            <person name="Bruns T."/>
            <person name="Baldrian P."/>
            <person name="Vilgalys R."/>
            <person name="Dunand C."/>
            <person name="Henrissat B."/>
            <person name="Grigoriev I.V."/>
            <person name="Hibbett D."/>
            <person name="Nagy L.G."/>
            <person name="Martin F.M."/>
        </authorList>
    </citation>
    <scope>NUCLEOTIDE SEQUENCE</scope>
    <source>
        <strain evidence="2">UP504</strain>
    </source>
</reference>
<dbReference type="EMBL" id="MU129058">
    <property type="protein sequence ID" value="KAF9508468.1"/>
    <property type="molecule type" value="Genomic_DNA"/>
</dbReference>
<proteinExistence type="predicted"/>
<name>A0A9P6AMD3_9AGAM</name>
<evidence type="ECO:0000256" key="1">
    <source>
        <dbReference type="SAM" id="MobiDB-lite"/>
    </source>
</evidence>
<dbReference type="AlphaFoldDB" id="A0A9P6AMD3"/>
<accession>A0A9P6AMD3</accession>
<organism evidence="2 3">
    <name type="scientific">Hydnum rufescens UP504</name>
    <dbReference type="NCBI Taxonomy" id="1448309"/>
    <lineage>
        <taxon>Eukaryota</taxon>
        <taxon>Fungi</taxon>
        <taxon>Dikarya</taxon>
        <taxon>Basidiomycota</taxon>
        <taxon>Agaricomycotina</taxon>
        <taxon>Agaricomycetes</taxon>
        <taxon>Cantharellales</taxon>
        <taxon>Hydnaceae</taxon>
        <taxon>Hydnum</taxon>
    </lineage>
</organism>
<feature type="region of interest" description="Disordered" evidence="1">
    <location>
        <begin position="1"/>
        <end position="28"/>
    </location>
</feature>